<dbReference type="STRING" id="1161919.EPIR_0383"/>
<sequence length="30" mass="3495">MELFTDSQHLSTLKVKKNLNILFFRGSNNV</sequence>
<reference evidence="1 2" key="1">
    <citation type="journal article" date="2013" name="Syst. Appl. Microbiol.">
        <title>Phylogenetic position and virulence apparatus of the pear flower necrosis pathogen Erwinia piriflorinigrans CFBP 5888T as assessed by comparative genomics.</title>
        <authorList>
            <person name="Smits T.H."/>
            <person name="Rezzonico F."/>
            <person name="Lopez M.M."/>
            <person name="Blom J."/>
            <person name="Goesmann A."/>
            <person name="Frey J.E."/>
            <person name="Duffy B."/>
        </authorList>
    </citation>
    <scope>NUCLEOTIDE SEQUENCE [LARGE SCALE GENOMIC DNA]</scope>
    <source>
        <strain evidence="2">CFBP5888</strain>
    </source>
</reference>
<accession>V5Z457</accession>
<keyword evidence="2" id="KW-1185">Reference proteome</keyword>
<protein>
    <submittedName>
        <fullName evidence="1">Uncharacterized protein</fullName>
    </submittedName>
</protein>
<gene>
    <name evidence="1" type="ORF">EPIR_0383</name>
</gene>
<dbReference type="Proteomes" id="UP000018217">
    <property type="component" value="Unassembled WGS sequence"/>
</dbReference>
<name>V5Z457_9GAMM</name>
<organism evidence="1 2">
    <name type="scientific">Erwinia piriflorinigrans CFBP 5888</name>
    <dbReference type="NCBI Taxonomy" id="1161919"/>
    <lineage>
        <taxon>Bacteria</taxon>
        <taxon>Pseudomonadati</taxon>
        <taxon>Pseudomonadota</taxon>
        <taxon>Gammaproteobacteria</taxon>
        <taxon>Enterobacterales</taxon>
        <taxon>Erwiniaceae</taxon>
        <taxon>Erwinia</taxon>
    </lineage>
</organism>
<evidence type="ECO:0000313" key="2">
    <source>
        <dbReference type="Proteomes" id="UP000018217"/>
    </source>
</evidence>
<dbReference type="EMBL" id="CAHS01000005">
    <property type="protein sequence ID" value="CCG85748.1"/>
    <property type="molecule type" value="Genomic_DNA"/>
</dbReference>
<dbReference type="AlphaFoldDB" id="V5Z457"/>
<comment type="caution">
    <text evidence="1">The sequence shown here is derived from an EMBL/GenBank/DDBJ whole genome shotgun (WGS) entry which is preliminary data.</text>
</comment>
<evidence type="ECO:0000313" key="1">
    <source>
        <dbReference type="EMBL" id="CCG85748.1"/>
    </source>
</evidence>
<proteinExistence type="predicted"/>